<evidence type="ECO:0000313" key="1">
    <source>
        <dbReference type="EMBL" id="EFL91250.1"/>
    </source>
</evidence>
<reference evidence="1" key="1">
    <citation type="journal article" date="2009" name="Environ. Microbiol.">
        <title>Dynamics of genome evolution in facultative symbionts of aphids.</title>
        <authorList>
            <person name="Degnan P.H."/>
            <person name="Leonardo T.E."/>
            <person name="Cass B.N."/>
            <person name="Hurwitz B."/>
            <person name="Stern D."/>
            <person name="Gibbs R.A."/>
            <person name="Richards S."/>
            <person name="Moran N.A."/>
        </authorList>
    </citation>
    <scope>NUCLEOTIDE SEQUENCE [LARGE SCALE GENOMIC DNA]</scope>
    <source>
        <strain evidence="1">LSR1</strain>
    </source>
</reference>
<dbReference type="eggNOG" id="COG4644">
    <property type="taxonomic scope" value="Bacteria"/>
</dbReference>
<keyword evidence="2" id="KW-1185">Reference proteome</keyword>
<gene>
    <name evidence="1" type="ORF">REG_1854</name>
</gene>
<proteinExistence type="predicted"/>
<sequence>MNDRIIGKLFADAKRKHKESFHNKGKSINEKVRLYTRVGNALIEARKNDTDVRARHTMRAEHPRMFSKNNAQNQSTISYISLLV</sequence>
<accession>E0WUR9</accession>
<protein>
    <submittedName>
        <fullName evidence="1">Uncharacterized protein</fullName>
    </submittedName>
</protein>
<organism evidence="1 2">
    <name type="scientific">Candidatus Regiella insecticola LSR1</name>
    <dbReference type="NCBI Taxonomy" id="663321"/>
    <lineage>
        <taxon>Bacteria</taxon>
        <taxon>Pseudomonadati</taxon>
        <taxon>Pseudomonadota</taxon>
        <taxon>Gammaproteobacteria</taxon>
        <taxon>Enterobacterales</taxon>
        <taxon>Enterobacteriaceae</taxon>
        <taxon>aphid secondary symbionts</taxon>
        <taxon>Candidatus Regiella</taxon>
    </lineage>
</organism>
<dbReference type="AlphaFoldDB" id="E0WUR9"/>
<dbReference type="EMBL" id="GL379705">
    <property type="protein sequence ID" value="EFL91250.1"/>
    <property type="molecule type" value="Genomic_DNA"/>
</dbReference>
<dbReference type="HOGENOM" id="CLU_2521476_0_0_6"/>
<dbReference type="Proteomes" id="UP000005726">
    <property type="component" value="Unassembled WGS sequence"/>
</dbReference>
<name>E0WUR9_9ENTR</name>
<evidence type="ECO:0000313" key="2">
    <source>
        <dbReference type="Proteomes" id="UP000005726"/>
    </source>
</evidence>